<accession>A0A1B1YD57</accession>
<name>A0A1B1YD57_THEST</name>
<protein>
    <submittedName>
        <fullName evidence="1">Uncharacterized protein</fullName>
    </submittedName>
</protein>
<dbReference type="RefSeq" id="WP_015359031.1">
    <property type="nucleotide sequence ID" value="NZ_CP014672.1"/>
</dbReference>
<dbReference type="EMBL" id="CP014672">
    <property type="protein sequence ID" value="ANW98688.1"/>
    <property type="molecule type" value="Genomic_DNA"/>
</dbReference>
<sequence length="207" mass="23354">MHIAGIIENSNTQDILETIKHFLNIENRKVSISEYGYFRNKETWNSYCSAINQTGTEILIIKIKFSDIEDALNFLPLDTLIINDYSEWAFAQNIICNSKRSFKNLTIILNGDVIKTLNFSDEICRVLRYGFNKDSNITTSSTGEPSISGRFLCYIRTGLVTANGRKIEPQEYVINIDSTAVDPYNILAAASFAVLYDVNLNRGNAIS</sequence>
<reference evidence="1 2" key="1">
    <citation type="submission" date="2016-02" db="EMBL/GenBank/DDBJ databases">
        <title>Comparison of Clostridium stercorarium subspecies using comparative genomics and transcriptomics.</title>
        <authorList>
            <person name="Schellenberg J."/>
            <person name="Thallinger G."/>
            <person name="Levin D.B."/>
            <person name="Zhang X."/>
            <person name="Alvare G."/>
            <person name="Fristensky B."/>
            <person name="Sparling R."/>
        </authorList>
    </citation>
    <scope>NUCLEOTIDE SEQUENCE [LARGE SCALE GENOMIC DNA]</scope>
    <source>
        <strain evidence="1 2">DSM 2910</strain>
    </source>
</reference>
<dbReference type="AlphaFoldDB" id="A0A1B1YD57"/>
<proteinExistence type="predicted"/>
<evidence type="ECO:0000313" key="2">
    <source>
        <dbReference type="Proteomes" id="UP000092971"/>
    </source>
</evidence>
<organism evidence="1 2">
    <name type="scientific">Thermoclostridium stercorarium subsp. thermolacticum DSM 2910</name>
    <dbReference type="NCBI Taxonomy" id="1121336"/>
    <lineage>
        <taxon>Bacteria</taxon>
        <taxon>Bacillati</taxon>
        <taxon>Bacillota</taxon>
        <taxon>Clostridia</taxon>
        <taxon>Eubacteriales</taxon>
        <taxon>Oscillospiraceae</taxon>
        <taxon>Thermoclostridium</taxon>
    </lineage>
</organism>
<gene>
    <name evidence="1" type="ORF">CSTERTH_06420</name>
</gene>
<evidence type="ECO:0000313" key="1">
    <source>
        <dbReference type="EMBL" id="ANW98688.1"/>
    </source>
</evidence>
<dbReference type="Proteomes" id="UP000092971">
    <property type="component" value="Chromosome"/>
</dbReference>